<dbReference type="Pfam" id="PF11348">
    <property type="entry name" value="DUF3150"/>
    <property type="match status" value="1"/>
</dbReference>
<organism evidence="1 2">
    <name type="scientific">Desulfovibrio piger</name>
    <dbReference type="NCBI Taxonomy" id="901"/>
    <lineage>
        <taxon>Bacteria</taxon>
        <taxon>Pseudomonadati</taxon>
        <taxon>Thermodesulfobacteriota</taxon>
        <taxon>Desulfovibrionia</taxon>
        <taxon>Desulfovibrionales</taxon>
        <taxon>Desulfovibrionaceae</taxon>
        <taxon>Desulfovibrio</taxon>
    </lineage>
</organism>
<dbReference type="RefSeq" id="WP_168935574.1">
    <property type="nucleotide sequence ID" value="NZ_JABAFY010000019.1"/>
</dbReference>
<accession>A0A848CF48</accession>
<dbReference type="InterPro" id="IPR021496">
    <property type="entry name" value="DUF3150"/>
</dbReference>
<evidence type="ECO:0000313" key="2">
    <source>
        <dbReference type="Proteomes" id="UP000522333"/>
    </source>
</evidence>
<gene>
    <name evidence="1" type="ORF">HF854_06555</name>
</gene>
<dbReference type="Proteomes" id="UP000522333">
    <property type="component" value="Unassembled WGS sequence"/>
</dbReference>
<evidence type="ECO:0000313" key="1">
    <source>
        <dbReference type="EMBL" id="NME52194.1"/>
    </source>
</evidence>
<dbReference type="AlphaFoldDB" id="A0A848CF48"/>
<proteinExistence type="predicted"/>
<protein>
    <submittedName>
        <fullName evidence="1">DUF3150 domain-containing protein</fullName>
    </submittedName>
</protein>
<name>A0A848CF48_9BACT</name>
<reference evidence="1 2" key="1">
    <citation type="submission" date="2020-04" db="EMBL/GenBank/DDBJ databases">
        <authorList>
            <person name="Hitch T.C.A."/>
            <person name="Wylensek D."/>
            <person name="Clavel T."/>
        </authorList>
    </citation>
    <scope>NUCLEOTIDE SEQUENCE [LARGE SCALE GENOMIC DNA]</scope>
    <source>
        <strain evidence="1 2">PG-251-APC-1</strain>
    </source>
</reference>
<sequence>MPNDIITLTPPDALDKLYVLNLDTTIWSACRKLTASDFDSENQLPPSALASLGFKKICDPAHMAVFSRLKARAVSLLDRHAVRFLGGWAVPSTKVDGILDGLKAIKDEFYTEKPLFLQNYDRLIAEWISKYEVWREFLASSTVSADYVAQRLTFSWQLFRVKSSEVDSTLDESLSDLGNKLFSEIAKDAADIWSRVYEGKMEVTHKALSPLLTLRDKLKGLSFVSPHAMPVIRIMDTVMEGVPDKGKYIAGQSLLNLQGLVCLLKDKQALLKQAEAMQNTSNAQRTLNSIVSAFSPNKQTVVPVTPACLNSGGLW</sequence>
<dbReference type="EMBL" id="JABAFY010000019">
    <property type="protein sequence ID" value="NME52194.1"/>
    <property type="molecule type" value="Genomic_DNA"/>
</dbReference>
<comment type="caution">
    <text evidence="1">The sequence shown here is derived from an EMBL/GenBank/DDBJ whole genome shotgun (WGS) entry which is preliminary data.</text>
</comment>